<gene>
    <name evidence="1" type="ORF">BC739_003715</name>
</gene>
<protein>
    <recommendedName>
        <fullName evidence="3">Phosphoglucose isomerase-like protein</fullName>
    </recommendedName>
</protein>
<name>A0ABR6BI15_9PSEU</name>
<dbReference type="SUPFAM" id="SSF53697">
    <property type="entry name" value="SIS domain"/>
    <property type="match status" value="1"/>
</dbReference>
<organism evidence="1 2">
    <name type="scientific">Kutzneria viridogrisea</name>
    <dbReference type="NCBI Taxonomy" id="47990"/>
    <lineage>
        <taxon>Bacteria</taxon>
        <taxon>Bacillati</taxon>
        <taxon>Actinomycetota</taxon>
        <taxon>Actinomycetes</taxon>
        <taxon>Pseudonocardiales</taxon>
        <taxon>Pseudonocardiaceae</taxon>
        <taxon>Kutzneria</taxon>
    </lineage>
</organism>
<evidence type="ECO:0008006" key="3">
    <source>
        <dbReference type="Google" id="ProtNLM"/>
    </source>
</evidence>
<dbReference type="Proteomes" id="UP000517916">
    <property type="component" value="Unassembled WGS sequence"/>
</dbReference>
<proteinExistence type="predicted"/>
<evidence type="ECO:0000313" key="2">
    <source>
        <dbReference type="Proteomes" id="UP000517916"/>
    </source>
</evidence>
<dbReference type="InterPro" id="IPR046348">
    <property type="entry name" value="SIS_dom_sf"/>
</dbReference>
<sequence length="359" mass="36670">MLDDTLLDDPARLSEADGPGLLRASAAAGAQVRSVVEAAEEAGIAQFAADRPRALVLVARPGAGLAAAQLLMALLTSTCPVPVVLTDLVPSWVGALDVVIAHTEDHGDGLLAESVDRASRRGARVIVTAPAEGPVAAAAAGHSLLLPPRVPVPTGFGYARALAAGLVVVRSLGLLRIDLPLLADELDREAERDHLVHESFMNPAKSLALRLADRQPLLWGLDDTSTAVARHAAFALASHAGQVCDVAGYPLALSRPALHRAAVRSCSGGDLFADPDEDQAAQARVMLLAVATGPAAEAARRAAEDTLPGADVLVPTEEISGGEAVCAAVIALRFELAALYLGLAAGTIGGPGYYAPAAV</sequence>
<dbReference type="EMBL" id="JACJID010000002">
    <property type="protein sequence ID" value="MBA8926516.1"/>
    <property type="molecule type" value="Genomic_DNA"/>
</dbReference>
<comment type="caution">
    <text evidence="1">The sequence shown here is derived from an EMBL/GenBank/DDBJ whole genome shotgun (WGS) entry which is preliminary data.</text>
</comment>
<reference evidence="1 2" key="1">
    <citation type="submission" date="2020-08" db="EMBL/GenBank/DDBJ databases">
        <title>Genomic Encyclopedia of Archaeal and Bacterial Type Strains, Phase II (KMG-II): from individual species to whole genera.</title>
        <authorList>
            <person name="Goeker M."/>
        </authorList>
    </citation>
    <scope>NUCLEOTIDE SEQUENCE [LARGE SCALE GENOMIC DNA]</scope>
    <source>
        <strain evidence="1 2">DSM 43850</strain>
    </source>
</reference>
<evidence type="ECO:0000313" key="1">
    <source>
        <dbReference type="EMBL" id="MBA8926516.1"/>
    </source>
</evidence>
<dbReference type="RefSeq" id="WP_025361079.1">
    <property type="nucleotide sequence ID" value="NZ_BAAABQ010000009.1"/>
</dbReference>
<accession>A0ABR6BI15</accession>
<keyword evidence="2" id="KW-1185">Reference proteome</keyword>